<keyword evidence="2" id="KW-1185">Reference proteome</keyword>
<comment type="caution">
    <text evidence="1">The sequence shown here is derived from an EMBL/GenBank/DDBJ whole genome shotgun (WGS) entry which is preliminary data.</text>
</comment>
<proteinExistence type="predicted"/>
<name>A0ABN3WVG1_STRTU</name>
<reference evidence="1 2" key="1">
    <citation type="journal article" date="2019" name="Int. J. Syst. Evol. Microbiol.">
        <title>The Global Catalogue of Microorganisms (GCM) 10K type strain sequencing project: providing services to taxonomists for standard genome sequencing and annotation.</title>
        <authorList>
            <consortium name="The Broad Institute Genomics Platform"/>
            <consortium name="The Broad Institute Genome Sequencing Center for Infectious Disease"/>
            <person name="Wu L."/>
            <person name="Ma J."/>
        </authorList>
    </citation>
    <scope>NUCLEOTIDE SEQUENCE [LARGE SCALE GENOMIC DNA]</scope>
    <source>
        <strain evidence="1 2">JCM 4087</strain>
    </source>
</reference>
<evidence type="ECO:0000313" key="1">
    <source>
        <dbReference type="EMBL" id="GAA2929352.1"/>
    </source>
</evidence>
<evidence type="ECO:0000313" key="2">
    <source>
        <dbReference type="Proteomes" id="UP001501102"/>
    </source>
</evidence>
<sequence>MTPAFEAPVTETHRYFLGQDEDGVAYFALQKDTLAPAAWTSRRARPGCARRACSCRRRRRRPAGARGGPWRTGSGCTASARAAASATVIAAPVTSAAASACGA</sequence>
<protein>
    <submittedName>
        <fullName evidence="1">Uncharacterized protein</fullName>
    </submittedName>
</protein>
<accession>A0ABN3WVG1</accession>
<gene>
    <name evidence="1" type="ORF">GCM10020221_26480</name>
</gene>
<dbReference type="EMBL" id="BAAAXZ010000101">
    <property type="protein sequence ID" value="GAA2929352.1"/>
    <property type="molecule type" value="Genomic_DNA"/>
</dbReference>
<organism evidence="1 2">
    <name type="scientific">Streptomyces thioluteus</name>
    <dbReference type="NCBI Taxonomy" id="66431"/>
    <lineage>
        <taxon>Bacteria</taxon>
        <taxon>Bacillati</taxon>
        <taxon>Actinomycetota</taxon>
        <taxon>Actinomycetes</taxon>
        <taxon>Kitasatosporales</taxon>
        <taxon>Streptomycetaceae</taxon>
        <taxon>Streptomyces</taxon>
    </lineage>
</organism>
<dbReference type="Proteomes" id="UP001501102">
    <property type="component" value="Unassembled WGS sequence"/>
</dbReference>